<evidence type="ECO:0000313" key="12">
    <source>
        <dbReference type="Proteomes" id="UP000287239"/>
    </source>
</evidence>
<feature type="domain" description="ABC transporter" evidence="10">
    <location>
        <begin position="262"/>
        <end position="508"/>
    </location>
</feature>
<proteinExistence type="predicted"/>
<evidence type="ECO:0000313" key="11">
    <source>
        <dbReference type="EMBL" id="RST97980.1"/>
    </source>
</evidence>
<evidence type="ECO:0000256" key="5">
    <source>
        <dbReference type="ARBA" id="ARBA00022737"/>
    </source>
</evidence>
<keyword evidence="9" id="KW-0472">Membrane</keyword>
<dbReference type="PROSITE" id="PS50893">
    <property type="entry name" value="ABC_TRANSPORTER_2"/>
    <property type="match status" value="2"/>
</dbReference>
<dbReference type="Proteomes" id="UP000287239">
    <property type="component" value="Unassembled WGS sequence"/>
</dbReference>
<evidence type="ECO:0000256" key="3">
    <source>
        <dbReference type="ARBA" id="ARBA00022475"/>
    </source>
</evidence>
<evidence type="ECO:0000256" key="2">
    <source>
        <dbReference type="ARBA" id="ARBA00022448"/>
    </source>
</evidence>
<dbReference type="PANTHER" id="PTHR43790">
    <property type="entry name" value="CARBOHYDRATE TRANSPORT ATP-BINDING PROTEIN MG119-RELATED"/>
    <property type="match status" value="1"/>
</dbReference>
<dbReference type="EMBL" id="NGJU01000001">
    <property type="protein sequence ID" value="RST97980.1"/>
    <property type="molecule type" value="Genomic_DNA"/>
</dbReference>
<keyword evidence="2" id="KW-0813">Transport</keyword>
<comment type="subcellular location">
    <subcellularLocation>
        <location evidence="1">Cell membrane</location>
        <topology evidence="1">Peripheral membrane protein</topology>
    </subcellularLocation>
</comment>
<dbReference type="GeneID" id="98567014"/>
<protein>
    <submittedName>
        <fullName evidence="11">ABC transporter ATP-binding protein</fullName>
    </submittedName>
</protein>
<dbReference type="InterPro" id="IPR027417">
    <property type="entry name" value="P-loop_NTPase"/>
</dbReference>
<dbReference type="AlphaFoldDB" id="A0A429ZW88"/>
<dbReference type="CDD" id="cd03216">
    <property type="entry name" value="ABC_Carb_Monos_I"/>
    <property type="match status" value="1"/>
</dbReference>
<evidence type="ECO:0000256" key="7">
    <source>
        <dbReference type="ARBA" id="ARBA00022840"/>
    </source>
</evidence>
<keyword evidence="5" id="KW-0677">Repeat</keyword>
<evidence type="ECO:0000259" key="10">
    <source>
        <dbReference type="PROSITE" id="PS50893"/>
    </source>
</evidence>
<dbReference type="SMART" id="SM00382">
    <property type="entry name" value="AAA"/>
    <property type="match status" value="2"/>
</dbReference>
<reference evidence="11 12" key="1">
    <citation type="submission" date="2017-05" db="EMBL/GenBank/DDBJ databases">
        <title>Vagococcus spp. assemblies.</title>
        <authorList>
            <person name="Gulvik C.A."/>
        </authorList>
    </citation>
    <scope>NUCLEOTIDE SEQUENCE [LARGE SCALE GENOMIC DNA]</scope>
    <source>
        <strain evidence="11 12">NCFB 2777</strain>
    </source>
</reference>
<evidence type="ECO:0000256" key="9">
    <source>
        <dbReference type="ARBA" id="ARBA00023136"/>
    </source>
</evidence>
<dbReference type="Gene3D" id="3.40.50.300">
    <property type="entry name" value="P-loop containing nucleotide triphosphate hydrolases"/>
    <property type="match status" value="2"/>
</dbReference>
<keyword evidence="7 11" id="KW-0067">ATP-binding</keyword>
<dbReference type="InterPro" id="IPR003439">
    <property type="entry name" value="ABC_transporter-like_ATP-bd"/>
</dbReference>
<dbReference type="SUPFAM" id="SSF52540">
    <property type="entry name" value="P-loop containing nucleoside triphosphate hydrolases"/>
    <property type="match status" value="2"/>
</dbReference>
<name>A0A429ZW88_9ENTE</name>
<dbReference type="CDD" id="cd03215">
    <property type="entry name" value="ABC_Carb_Monos_II"/>
    <property type="match status" value="1"/>
</dbReference>
<evidence type="ECO:0000256" key="8">
    <source>
        <dbReference type="ARBA" id="ARBA00022967"/>
    </source>
</evidence>
<keyword evidence="3" id="KW-1003">Cell membrane</keyword>
<dbReference type="FunFam" id="3.40.50.300:FF:000127">
    <property type="entry name" value="Ribose import ATP-binding protein RbsA"/>
    <property type="match status" value="1"/>
</dbReference>
<dbReference type="Pfam" id="PF00005">
    <property type="entry name" value="ABC_tran"/>
    <property type="match status" value="2"/>
</dbReference>
<dbReference type="PANTHER" id="PTHR43790:SF1">
    <property type="entry name" value="XYLOSE IMPORT ATP-BINDING PROTEIN XYLG"/>
    <property type="match status" value="1"/>
</dbReference>
<comment type="caution">
    <text evidence="11">The sequence shown here is derived from an EMBL/GenBank/DDBJ whole genome shotgun (WGS) entry which is preliminary data.</text>
</comment>
<dbReference type="InterPro" id="IPR017871">
    <property type="entry name" value="ABC_transporter-like_CS"/>
</dbReference>
<organism evidence="11 12">
    <name type="scientific">Vagococcus salmoninarum</name>
    <dbReference type="NCBI Taxonomy" id="2739"/>
    <lineage>
        <taxon>Bacteria</taxon>
        <taxon>Bacillati</taxon>
        <taxon>Bacillota</taxon>
        <taxon>Bacilli</taxon>
        <taxon>Lactobacillales</taxon>
        <taxon>Enterococcaceae</taxon>
        <taxon>Vagococcus</taxon>
    </lineage>
</organism>
<dbReference type="GO" id="GO:0005886">
    <property type="term" value="C:plasma membrane"/>
    <property type="evidence" value="ECO:0007669"/>
    <property type="project" value="UniProtKB-SubCell"/>
</dbReference>
<dbReference type="PROSITE" id="PS00211">
    <property type="entry name" value="ABC_TRANSPORTER_1"/>
    <property type="match status" value="1"/>
</dbReference>
<dbReference type="RefSeq" id="WP_126778106.1">
    <property type="nucleotide sequence ID" value="NZ_NGJU01000001.1"/>
</dbReference>
<dbReference type="GO" id="GO:0005524">
    <property type="term" value="F:ATP binding"/>
    <property type="evidence" value="ECO:0007669"/>
    <property type="project" value="UniProtKB-KW"/>
</dbReference>
<keyword evidence="4" id="KW-0762">Sugar transport</keyword>
<dbReference type="InterPro" id="IPR050107">
    <property type="entry name" value="ABC_carbohydrate_import_ATPase"/>
</dbReference>
<feature type="domain" description="ABC transporter" evidence="10">
    <location>
        <begin position="6"/>
        <end position="243"/>
    </location>
</feature>
<evidence type="ECO:0000256" key="6">
    <source>
        <dbReference type="ARBA" id="ARBA00022741"/>
    </source>
</evidence>
<gene>
    <name evidence="11" type="ORF">CBF35_01420</name>
</gene>
<keyword evidence="8" id="KW-1278">Translocase</keyword>
<dbReference type="OrthoDB" id="9771863at2"/>
<dbReference type="GO" id="GO:0016887">
    <property type="term" value="F:ATP hydrolysis activity"/>
    <property type="evidence" value="ECO:0007669"/>
    <property type="project" value="InterPro"/>
</dbReference>
<sequence length="513" mass="56560">MKESILTMANISKSFGGVQALDNVSLDIQAGEIHGICGENGAGKSTMMKILSGVIPVDDFQGKIQFEQQDCAFKSVKDSEAQGIVIIHQELALIPYLSIMENIFLSNEIAKYGIIDWLKTAEEAQKILQQVGLVEDPQTLVANIGVGKQQLVEIAKALSKEVKILILDEPTAALNEGDSQKLLDLLREFKRAGLTSIIISHKLKEILAIADRVTVIRDGKIIETLTKELGNLTEKNLIKGMVGRELANRYPQTKLTIGKTIFKVEDWTVNHPLDIKREVVKNVNLQLKAGEIVGIAGLMGAGRTELAMSLFGRAYGNYVQGRCYIKGQEVNLSTVPKAITAGLAYVTEDRKRNGLILLESILKNISLASLRKFSDKLVLEKNQERQVVTEYQQQLGIKSPSLEAEVAGLSGGNQQKVVLAKWLLTDPEILILDEPTRGIDVGAKYEIYQLIQELAKKGKAICLISSELPEILGMTNRIYTMSHGQITGEFHTRQTNQEELMVHMTKQVGAYGN</sequence>
<dbReference type="InterPro" id="IPR003593">
    <property type="entry name" value="AAA+_ATPase"/>
</dbReference>
<keyword evidence="12" id="KW-1185">Reference proteome</keyword>
<accession>A0A429ZW88</accession>
<evidence type="ECO:0000256" key="4">
    <source>
        <dbReference type="ARBA" id="ARBA00022597"/>
    </source>
</evidence>
<keyword evidence="6" id="KW-0547">Nucleotide-binding</keyword>
<evidence type="ECO:0000256" key="1">
    <source>
        <dbReference type="ARBA" id="ARBA00004202"/>
    </source>
</evidence>